<dbReference type="AlphaFoldDB" id="A0A556MLA0"/>
<dbReference type="EMBL" id="VLPK01000002">
    <property type="protein sequence ID" value="TSJ40569.1"/>
    <property type="molecule type" value="Genomic_DNA"/>
</dbReference>
<dbReference type="RefSeq" id="WP_144248607.1">
    <property type="nucleotide sequence ID" value="NZ_VLPK01000002.1"/>
</dbReference>
<name>A0A556MLA0_9SPHI</name>
<organism evidence="1 2">
    <name type="scientific">Mucilaginibacter corticis</name>
    <dbReference type="NCBI Taxonomy" id="2597670"/>
    <lineage>
        <taxon>Bacteria</taxon>
        <taxon>Pseudomonadati</taxon>
        <taxon>Bacteroidota</taxon>
        <taxon>Sphingobacteriia</taxon>
        <taxon>Sphingobacteriales</taxon>
        <taxon>Sphingobacteriaceae</taxon>
        <taxon>Mucilaginibacter</taxon>
    </lineage>
</organism>
<sequence length="135" mass="15190">METITIDQDIKVMYIAATSFPDGVLAAHQQLHALIPYSDDRRYFGISRPENGPIAYKAAAEEMETGEAEKLNLKTLTLKKGKYISLTIKDFMKDIPAIQKAFNVLIAQLGLDPEGYCVEEYIDQKDMICMVRLAN</sequence>
<reference evidence="1 2" key="1">
    <citation type="submission" date="2019-07" db="EMBL/GenBank/DDBJ databases">
        <authorList>
            <person name="Huq M.A."/>
        </authorList>
    </citation>
    <scope>NUCLEOTIDE SEQUENCE [LARGE SCALE GENOMIC DNA]</scope>
    <source>
        <strain evidence="1 2">MAH-19</strain>
    </source>
</reference>
<evidence type="ECO:0000313" key="1">
    <source>
        <dbReference type="EMBL" id="TSJ40569.1"/>
    </source>
</evidence>
<proteinExistence type="predicted"/>
<dbReference type="OrthoDB" id="328886at2"/>
<evidence type="ECO:0000313" key="2">
    <source>
        <dbReference type="Proteomes" id="UP000318733"/>
    </source>
</evidence>
<comment type="caution">
    <text evidence="1">The sequence shown here is derived from an EMBL/GenBank/DDBJ whole genome shotgun (WGS) entry which is preliminary data.</text>
</comment>
<keyword evidence="2" id="KW-1185">Reference proteome</keyword>
<gene>
    <name evidence="1" type="ORF">FO440_12510</name>
</gene>
<accession>A0A556MLA0</accession>
<protein>
    <submittedName>
        <fullName evidence="1">Transcriptional regulator</fullName>
    </submittedName>
</protein>
<dbReference type="Proteomes" id="UP000318733">
    <property type="component" value="Unassembled WGS sequence"/>
</dbReference>